<dbReference type="Pfam" id="PF03969">
    <property type="entry name" value="AFG1_ATPase"/>
    <property type="match status" value="1"/>
</dbReference>
<dbReference type="SUPFAM" id="SSF52540">
    <property type="entry name" value="P-loop containing nucleoside triphosphate hydrolases"/>
    <property type="match status" value="1"/>
</dbReference>
<evidence type="ECO:0000256" key="2">
    <source>
        <dbReference type="ARBA" id="ARBA00022840"/>
    </source>
</evidence>
<sequence length="367" mass="42650">MNVIQYYQKTLADKGYKADKAQQAAIERLQKFYDDWVNLPTPSEPSFFKKIFSKPEPIVAPRGVYMWGGVGRGKSFLMDSFYETVPIKCKTRIHFHEFMRSVHAHLQAISKESDPLDIVAKQISEKYQLICFDEFHVSDIADAMILYRLLQKLFDNGTSFVMTSNYEPSTLYPDGLHRDRILPAIALIKEKMDIINVDTGVDYRRRTLEQLKLYFTPITPETNQELQEEFDCLTSHRHETKSIIVEHREIPVIAEGNGVVWFSFEILCGTARSQNDYLEIANRYHTLILSDVPKLEAKDASEARRFTWLIDVLYDHKVKLIMSAQTSPEQIYVQGVQASEFHRTVSRMVEMQSKEYMEAETRHSVKL</sequence>
<dbReference type="InterPro" id="IPR005654">
    <property type="entry name" value="ATPase_AFG1-like"/>
</dbReference>
<dbReference type="GO" id="GO:0005737">
    <property type="term" value="C:cytoplasm"/>
    <property type="evidence" value="ECO:0007669"/>
    <property type="project" value="TreeGrafter"/>
</dbReference>
<keyword evidence="4" id="KW-1185">Reference proteome</keyword>
<keyword evidence="2" id="KW-0067">ATP-binding</keyword>
<dbReference type="GO" id="GO:0005524">
    <property type="term" value="F:ATP binding"/>
    <property type="evidence" value="ECO:0007669"/>
    <property type="project" value="UniProtKB-KW"/>
</dbReference>
<dbReference type="PANTHER" id="PTHR12169">
    <property type="entry name" value="ATPASE N2B"/>
    <property type="match status" value="1"/>
</dbReference>
<evidence type="ECO:0000313" key="3">
    <source>
        <dbReference type="EMBL" id="ETD72237.1"/>
    </source>
</evidence>
<name>V8G949_9BURK</name>
<reference evidence="3 4" key="1">
    <citation type="submission" date="2013-11" db="EMBL/GenBank/DDBJ databases">
        <title>Genomic analysis of Pelistega sp. HM-7.</title>
        <authorList>
            <person name="Kumbhare S.V."/>
            <person name="Shetty S.A."/>
            <person name="Sharma O."/>
            <person name="Dhotre D.P."/>
        </authorList>
    </citation>
    <scope>NUCLEOTIDE SEQUENCE [LARGE SCALE GENOMIC DNA]</scope>
    <source>
        <strain evidence="3 4">HM-7</strain>
    </source>
</reference>
<dbReference type="Gene3D" id="3.40.50.300">
    <property type="entry name" value="P-loop containing nucleotide triphosphate hydrolases"/>
    <property type="match status" value="1"/>
</dbReference>
<dbReference type="EMBL" id="AYSV01000071">
    <property type="protein sequence ID" value="ETD72237.1"/>
    <property type="molecule type" value="Genomic_DNA"/>
</dbReference>
<gene>
    <name evidence="3" type="ORF">V757_05390</name>
</gene>
<dbReference type="PATRIC" id="fig|1414851.3.peg.1088"/>
<dbReference type="Proteomes" id="UP000018766">
    <property type="component" value="Unassembled WGS sequence"/>
</dbReference>
<dbReference type="RefSeq" id="WP_023950523.1">
    <property type="nucleotide sequence ID" value="NZ_AYSV01000071.1"/>
</dbReference>
<dbReference type="GO" id="GO:0016887">
    <property type="term" value="F:ATP hydrolysis activity"/>
    <property type="evidence" value="ECO:0007669"/>
    <property type="project" value="InterPro"/>
</dbReference>
<evidence type="ECO:0000313" key="4">
    <source>
        <dbReference type="Proteomes" id="UP000018766"/>
    </source>
</evidence>
<dbReference type="AlphaFoldDB" id="V8G949"/>
<evidence type="ECO:0000256" key="1">
    <source>
        <dbReference type="ARBA" id="ARBA00022741"/>
    </source>
</evidence>
<dbReference type="InterPro" id="IPR027417">
    <property type="entry name" value="P-loop_NTPase"/>
</dbReference>
<proteinExistence type="predicted"/>
<dbReference type="OrthoDB" id="9774491at2"/>
<keyword evidence="1" id="KW-0547">Nucleotide-binding</keyword>
<accession>V8G949</accession>
<organism evidence="3 4">
    <name type="scientific">Pelistega indica</name>
    <dbReference type="NCBI Taxonomy" id="1414851"/>
    <lineage>
        <taxon>Bacteria</taxon>
        <taxon>Pseudomonadati</taxon>
        <taxon>Pseudomonadota</taxon>
        <taxon>Betaproteobacteria</taxon>
        <taxon>Burkholderiales</taxon>
        <taxon>Alcaligenaceae</taxon>
        <taxon>Pelistega</taxon>
    </lineage>
</organism>
<comment type="caution">
    <text evidence="3">The sequence shown here is derived from an EMBL/GenBank/DDBJ whole genome shotgun (WGS) entry which is preliminary data.</text>
</comment>
<protein>
    <submittedName>
        <fullName evidence="3">ATPase</fullName>
    </submittedName>
</protein>
<dbReference type="NCBIfam" id="NF040713">
    <property type="entry name" value="ZapE"/>
    <property type="match status" value="1"/>
</dbReference>
<dbReference type="PANTHER" id="PTHR12169:SF6">
    <property type="entry name" value="AFG1-LIKE ATPASE"/>
    <property type="match status" value="1"/>
</dbReference>